<evidence type="ECO:0000256" key="7">
    <source>
        <dbReference type="ARBA" id="ARBA00023136"/>
    </source>
</evidence>
<name>A0A6J4IBX8_9ACTN</name>
<organism evidence="10">
    <name type="scientific">uncultured Acidimicrobiales bacterium</name>
    <dbReference type="NCBI Taxonomy" id="310071"/>
    <lineage>
        <taxon>Bacteria</taxon>
        <taxon>Bacillati</taxon>
        <taxon>Actinomycetota</taxon>
        <taxon>Acidimicrobiia</taxon>
        <taxon>Acidimicrobiales</taxon>
        <taxon>environmental samples</taxon>
    </lineage>
</organism>
<dbReference type="PANTHER" id="PTHR21716">
    <property type="entry name" value="TRANSMEMBRANE PROTEIN"/>
    <property type="match status" value="1"/>
</dbReference>
<evidence type="ECO:0000256" key="9">
    <source>
        <dbReference type="SAM" id="Phobius"/>
    </source>
</evidence>
<dbReference type="AlphaFoldDB" id="A0A6J4IBX8"/>
<protein>
    <submittedName>
        <fullName evidence="10">FIG01121868: Possible membrane protein, Rv0205</fullName>
    </submittedName>
</protein>
<accession>A0A6J4IBX8</accession>
<comment type="subcellular location">
    <subcellularLocation>
        <location evidence="1">Cell membrane</location>
        <topology evidence="1">Multi-pass membrane protein</topology>
    </subcellularLocation>
</comment>
<reference evidence="10" key="1">
    <citation type="submission" date="2020-02" db="EMBL/GenBank/DDBJ databases">
        <authorList>
            <person name="Meier V. D."/>
        </authorList>
    </citation>
    <scope>NUCLEOTIDE SEQUENCE</scope>
    <source>
        <strain evidence="10">AVDCRST_MAG76</strain>
    </source>
</reference>
<keyword evidence="5 9" id="KW-0812">Transmembrane</keyword>
<feature type="transmembrane region" description="Helical" evidence="9">
    <location>
        <begin position="68"/>
        <end position="89"/>
    </location>
</feature>
<evidence type="ECO:0000256" key="5">
    <source>
        <dbReference type="ARBA" id="ARBA00022692"/>
    </source>
</evidence>
<evidence type="ECO:0000256" key="2">
    <source>
        <dbReference type="ARBA" id="ARBA00009773"/>
    </source>
</evidence>
<dbReference type="PANTHER" id="PTHR21716:SF53">
    <property type="entry name" value="PERMEASE PERM-RELATED"/>
    <property type="match status" value="1"/>
</dbReference>
<keyword evidence="3" id="KW-0813">Transport</keyword>
<feature type="transmembrane region" description="Helical" evidence="9">
    <location>
        <begin position="304"/>
        <end position="337"/>
    </location>
</feature>
<dbReference type="EMBL" id="CADCSZ010000126">
    <property type="protein sequence ID" value="CAA9245895.1"/>
    <property type="molecule type" value="Genomic_DNA"/>
</dbReference>
<keyword evidence="6 9" id="KW-1133">Transmembrane helix</keyword>
<keyword evidence="7 9" id="KW-0472">Membrane</keyword>
<gene>
    <name evidence="10" type="ORF">AVDCRST_MAG76-2024</name>
</gene>
<feature type="transmembrane region" description="Helical" evidence="9">
    <location>
        <begin position="12"/>
        <end position="32"/>
    </location>
</feature>
<feature type="transmembrane region" description="Helical" evidence="9">
    <location>
        <begin position="235"/>
        <end position="263"/>
    </location>
</feature>
<feature type="transmembrane region" description="Helical" evidence="9">
    <location>
        <begin position="38"/>
        <end position="56"/>
    </location>
</feature>
<comment type="similarity">
    <text evidence="2">Belongs to the autoinducer-2 exporter (AI-2E) (TC 2.A.86) family.</text>
</comment>
<dbReference type="GO" id="GO:0005886">
    <property type="term" value="C:plasma membrane"/>
    <property type="evidence" value="ECO:0007669"/>
    <property type="project" value="UniProtKB-SubCell"/>
</dbReference>
<evidence type="ECO:0000256" key="6">
    <source>
        <dbReference type="ARBA" id="ARBA00022989"/>
    </source>
</evidence>
<sequence length="365" mass="37293">MASPPRSLDTAAAWSWRLLVIGAAILATVLLLARLRVVVLPLFAALLLATALRPPARLLQQRGLPGGLATAVTFLGFFAVLGGIGSLVAQPLADEVKQLGPTLSKGFDDVQRWLVTGPLGLEQAQIDQFRQRAGDSLRAAGPGLIAPAVALVEVLAGTLLALVTSFFLVKDGPEIEEAALRRLPQAHRARAKRAGRAARRALGGYLRGAAALGLLEGVIIAIAIVLVGGRLAIPVLLLTFVGAFVPVVGAVISGSVAALVTLVTAGPREAVIIAVVALVVQQLDNDLLAPFVYGRSVQLHPLVILLSIATGATLAGIAGTFIAVPLTAVAVAVAGALRAKDPEPEPPGEPSPNDGNAPSEAPAPA</sequence>
<evidence type="ECO:0000313" key="10">
    <source>
        <dbReference type="EMBL" id="CAA9245895.1"/>
    </source>
</evidence>
<evidence type="ECO:0000256" key="3">
    <source>
        <dbReference type="ARBA" id="ARBA00022448"/>
    </source>
</evidence>
<evidence type="ECO:0000256" key="8">
    <source>
        <dbReference type="SAM" id="MobiDB-lite"/>
    </source>
</evidence>
<evidence type="ECO:0000256" key="4">
    <source>
        <dbReference type="ARBA" id="ARBA00022475"/>
    </source>
</evidence>
<feature type="region of interest" description="Disordered" evidence="8">
    <location>
        <begin position="339"/>
        <end position="365"/>
    </location>
</feature>
<dbReference type="Pfam" id="PF01594">
    <property type="entry name" value="AI-2E_transport"/>
    <property type="match status" value="1"/>
</dbReference>
<proteinExistence type="inferred from homology"/>
<dbReference type="GO" id="GO:0055085">
    <property type="term" value="P:transmembrane transport"/>
    <property type="evidence" value="ECO:0007669"/>
    <property type="project" value="TreeGrafter"/>
</dbReference>
<evidence type="ECO:0000256" key="1">
    <source>
        <dbReference type="ARBA" id="ARBA00004651"/>
    </source>
</evidence>
<keyword evidence="4" id="KW-1003">Cell membrane</keyword>
<dbReference type="InterPro" id="IPR002549">
    <property type="entry name" value="AI-2E-like"/>
</dbReference>
<feature type="transmembrane region" description="Helical" evidence="9">
    <location>
        <begin position="209"/>
        <end position="229"/>
    </location>
</feature>